<evidence type="ECO:0000259" key="6">
    <source>
        <dbReference type="Pfam" id="PF22675"/>
    </source>
</evidence>
<evidence type="ECO:0000256" key="3">
    <source>
        <dbReference type="ARBA" id="ARBA00030267"/>
    </source>
</evidence>
<dbReference type="SUPFAM" id="SSF54791">
    <property type="entry name" value="Eukaryotic type KH-domain (KH-domain type I)"/>
    <property type="match status" value="1"/>
</dbReference>
<dbReference type="GO" id="GO:0003723">
    <property type="term" value="F:RNA binding"/>
    <property type="evidence" value="ECO:0007669"/>
    <property type="project" value="InterPro"/>
</dbReference>
<feature type="compositionally biased region" description="Polar residues" evidence="5">
    <location>
        <begin position="655"/>
        <end position="666"/>
    </location>
</feature>
<organism evidence="7 8">
    <name type="scientific">Polypedilum vanderplanki</name>
    <name type="common">Sleeping chironomid midge</name>
    <dbReference type="NCBI Taxonomy" id="319348"/>
    <lineage>
        <taxon>Eukaryota</taxon>
        <taxon>Metazoa</taxon>
        <taxon>Ecdysozoa</taxon>
        <taxon>Arthropoda</taxon>
        <taxon>Hexapoda</taxon>
        <taxon>Insecta</taxon>
        <taxon>Pterygota</taxon>
        <taxon>Neoptera</taxon>
        <taxon>Endopterygota</taxon>
        <taxon>Diptera</taxon>
        <taxon>Nematocera</taxon>
        <taxon>Chironomoidea</taxon>
        <taxon>Chironomidae</taxon>
        <taxon>Chironominae</taxon>
        <taxon>Polypedilum</taxon>
        <taxon>Polypedilum</taxon>
    </lineage>
</organism>
<feature type="domain" description="KHDC4/BBP-like KH-domain type I" evidence="6">
    <location>
        <begin position="18"/>
        <end position="91"/>
    </location>
</feature>
<evidence type="ECO:0000256" key="2">
    <source>
        <dbReference type="ARBA" id="ARBA00017795"/>
    </source>
</evidence>
<dbReference type="Proteomes" id="UP001107558">
    <property type="component" value="Chromosome 3"/>
</dbReference>
<dbReference type="EMBL" id="JADBJN010000003">
    <property type="protein sequence ID" value="KAG5673609.1"/>
    <property type="molecule type" value="Genomic_DNA"/>
</dbReference>
<dbReference type="PANTHER" id="PTHR15744:SF0">
    <property type="entry name" value="KH HOMOLOGY DOMAIN-CONTAINING PROTEIN 4"/>
    <property type="match status" value="1"/>
</dbReference>
<comment type="similarity">
    <text evidence="1">Belongs to the KHDC4 family.</text>
</comment>
<dbReference type="AlphaFoldDB" id="A0A9J6BUN8"/>
<evidence type="ECO:0000256" key="1">
    <source>
        <dbReference type="ARBA" id="ARBA00006093"/>
    </source>
</evidence>
<dbReference type="FunFam" id="3.30.1370.10:FF:000037">
    <property type="entry name" value="KH domain protein"/>
    <property type="match status" value="1"/>
</dbReference>
<comment type="caution">
    <text evidence="7">The sequence shown here is derived from an EMBL/GenBank/DDBJ whole genome shotgun (WGS) entry which is preliminary data.</text>
</comment>
<dbReference type="InterPro" id="IPR036612">
    <property type="entry name" value="KH_dom_type_1_sf"/>
</dbReference>
<dbReference type="Gene3D" id="3.30.1370.10">
    <property type="entry name" value="K Homology domain, type 1"/>
    <property type="match status" value="1"/>
</dbReference>
<feature type="region of interest" description="Disordered" evidence="5">
    <location>
        <begin position="655"/>
        <end position="678"/>
    </location>
</feature>
<evidence type="ECO:0000256" key="4">
    <source>
        <dbReference type="ARBA" id="ARBA00045732"/>
    </source>
</evidence>
<dbReference type="InterPro" id="IPR055256">
    <property type="entry name" value="KH_1_KHDC4/BBP-like"/>
</dbReference>
<dbReference type="GO" id="GO:0005634">
    <property type="term" value="C:nucleus"/>
    <property type="evidence" value="ECO:0007669"/>
    <property type="project" value="InterPro"/>
</dbReference>
<feature type="compositionally biased region" description="Low complexity" evidence="5">
    <location>
        <begin position="667"/>
        <end position="678"/>
    </location>
</feature>
<dbReference type="InterPro" id="IPR047889">
    <property type="entry name" value="KHDC4_KH-I_second"/>
</dbReference>
<proteinExistence type="inferred from homology"/>
<keyword evidence="8" id="KW-1185">Reference proteome</keyword>
<name>A0A9J6BUN8_POLVA</name>
<sequence length="678" mass="75678">MALIQPYIEKILINLNAPANFNLRHKILGDQNANIQFIVNETKANASLRGRGSGFIEANGIESNEPMHLYIEHPNLKNLIEAKNLARNLLETIQQDLQVFLQTNPSSQVIPIQQPPPIIQANQQPITLPSISLSVPPPIIHNSSIQPTHIIQQPNFLPQSQIIPQPMQIIQNIPPPTAIPIRTATTATAAPISVQFQGQPNNIQLQSTAGQQILVNQTPTQQYQLQYIPTANQAPTIQHFIQPQQQIQGILQPNGQQFITVQGNTAFMLPPPNITTSQNIGTVFNSAPPIAINTIEEKDKIKSDEQKTQTHSNIAARININQPPPSIQQFIAWPQNQQQIQQIPINSSQQIQILTQPPPTTAHNGQQVIATFNSQQGPPLQQIQFTQPLITQPPPPTQPIQIQNVQGIMEPRQSQTQQATSTCAMNQALSYQQQFEQKINISMMNENQQRAMKRKIDDTDTNLNKSFPKTGMGSMTKTHAPPPILQQQLHQSMTLKNNSNNNNKNRTAMAKVSMSNTIASTSENMSINNNKNNSNKSVYNKNNTTSMTAKINVSQVDTKSMKPSKSDNDFSEVSSPPPVIIHQNFVDMQNQFMQPPPNMQFNQSRAQMMIPPPTIQIQQQDINSFPSSASGSNNFIQQAHINRFNAPTRMIVPNENSNMIAGSSNYQQSPRFQRQQWQ</sequence>
<gene>
    <name evidence="7" type="ORF">PVAND_003639</name>
</gene>
<dbReference type="OrthoDB" id="397265at2759"/>
<comment type="function">
    <text evidence="4">RNA-binding protein involved in pre-mRNA splicing. Interacts with the PRP19C/Prp19 complex/NTC/Nineteen complex which is part of the spliceosome. Involved in regulating splice site selection. Binds preferentially RNA with A/C rich sequences and poly-C stretches.</text>
</comment>
<feature type="region of interest" description="Disordered" evidence="5">
    <location>
        <begin position="556"/>
        <end position="576"/>
    </location>
</feature>
<dbReference type="Pfam" id="PF22675">
    <property type="entry name" value="KH-I_KHDC4-BBP"/>
    <property type="match status" value="1"/>
</dbReference>
<reference evidence="7" key="1">
    <citation type="submission" date="2021-03" db="EMBL/GenBank/DDBJ databases">
        <title>Chromosome level genome of the anhydrobiotic midge Polypedilum vanderplanki.</title>
        <authorList>
            <person name="Yoshida Y."/>
            <person name="Kikawada T."/>
            <person name="Gusev O."/>
        </authorList>
    </citation>
    <scope>NUCLEOTIDE SEQUENCE</scope>
    <source>
        <strain evidence="7">NIAS01</strain>
        <tissue evidence="7">Whole body or cell culture</tissue>
    </source>
</reference>
<accession>A0A9J6BUN8</accession>
<dbReference type="InterPro" id="IPR031121">
    <property type="entry name" value="RIK/BLOM7"/>
</dbReference>
<dbReference type="CDD" id="cd22386">
    <property type="entry name" value="KH-I_KHDC4_rpt2"/>
    <property type="match status" value="1"/>
</dbReference>
<dbReference type="PANTHER" id="PTHR15744">
    <property type="entry name" value="BLOM7"/>
    <property type="match status" value="1"/>
</dbReference>
<evidence type="ECO:0000256" key="5">
    <source>
        <dbReference type="SAM" id="MobiDB-lite"/>
    </source>
</evidence>
<evidence type="ECO:0000313" key="8">
    <source>
        <dbReference type="Proteomes" id="UP001107558"/>
    </source>
</evidence>
<evidence type="ECO:0000313" key="7">
    <source>
        <dbReference type="EMBL" id="KAG5673609.1"/>
    </source>
</evidence>
<protein>
    <recommendedName>
        <fullName evidence="2">KH homology domain-containing protein 4</fullName>
    </recommendedName>
    <alternativeName>
        <fullName evidence="3">Brings lots of money 7</fullName>
    </alternativeName>
</protein>